<protein>
    <recommendedName>
        <fullName evidence="12">Gamma-butyrobetaine dioxygenase</fullName>
    </recommendedName>
</protein>
<organism evidence="10 11">
    <name type="scientific">Calycina marina</name>
    <dbReference type="NCBI Taxonomy" id="1763456"/>
    <lineage>
        <taxon>Eukaryota</taxon>
        <taxon>Fungi</taxon>
        <taxon>Dikarya</taxon>
        <taxon>Ascomycota</taxon>
        <taxon>Pezizomycotina</taxon>
        <taxon>Leotiomycetes</taxon>
        <taxon>Helotiales</taxon>
        <taxon>Pezizellaceae</taxon>
        <taxon>Calycina</taxon>
    </lineage>
</organism>
<comment type="caution">
    <text evidence="10">The sequence shown here is derived from an EMBL/GenBank/DDBJ whole genome shotgun (WGS) entry which is preliminary data.</text>
</comment>
<dbReference type="GO" id="GO:0046872">
    <property type="term" value="F:metal ion binding"/>
    <property type="evidence" value="ECO:0007669"/>
    <property type="project" value="UniProtKB-KW"/>
</dbReference>
<evidence type="ECO:0000256" key="5">
    <source>
        <dbReference type="ARBA" id="ARBA00023002"/>
    </source>
</evidence>
<evidence type="ECO:0000256" key="6">
    <source>
        <dbReference type="ARBA" id="ARBA00023004"/>
    </source>
</evidence>
<evidence type="ECO:0000313" key="11">
    <source>
        <dbReference type="Proteomes" id="UP000887226"/>
    </source>
</evidence>
<dbReference type="InterPro" id="IPR010376">
    <property type="entry name" value="GBBH-like_N"/>
</dbReference>
<accession>A0A9P7YUU0</accession>
<reference evidence="10" key="1">
    <citation type="journal article" date="2021" name="IMA Fungus">
        <title>Genomic characterization of three marine fungi, including Emericellopsis atlantica sp. nov. with signatures of a generalist lifestyle and marine biomass degradation.</title>
        <authorList>
            <person name="Hagestad O.C."/>
            <person name="Hou L."/>
            <person name="Andersen J.H."/>
            <person name="Hansen E.H."/>
            <person name="Altermark B."/>
            <person name="Li C."/>
            <person name="Kuhnert E."/>
            <person name="Cox R.J."/>
            <person name="Crous P.W."/>
            <person name="Spatafora J.W."/>
            <person name="Lail K."/>
            <person name="Amirebrahimi M."/>
            <person name="Lipzen A."/>
            <person name="Pangilinan J."/>
            <person name="Andreopoulos W."/>
            <person name="Hayes R.D."/>
            <person name="Ng V."/>
            <person name="Grigoriev I.V."/>
            <person name="Jackson S.A."/>
            <person name="Sutton T.D.S."/>
            <person name="Dobson A.D.W."/>
            <person name="Rama T."/>
        </authorList>
    </citation>
    <scope>NUCLEOTIDE SEQUENCE</scope>
    <source>
        <strain evidence="10">TRa3180A</strain>
    </source>
</reference>
<keyword evidence="3" id="KW-0479">Metal-binding</keyword>
<dbReference type="Proteomes" id="UP000887226">
    <property type="component" value="Unassembled WGS sequence"/>
</dbReference>
<feature type="domain" description="TauD/TfdA-like" evidence="8">
    <location>
        <begin position="197"/>
        <end position="449"/>
    </location>
</feature>
<evidence type="ECO:0000256" key="7">
    <source>
        <dbReference type="SAM" id="MobiDB-lite"/>
    </source>
</evidence>
<evidence type="ECO:0000256" key="4">
    <source>
        <dbReference type="ARBA" id="ARBA00022964"/>
    </source>
</evidence>
<keyword evidence="5" id="KW-0560">Oxidoreductase</keyword>
<feature type="domain" description="Gamma-butyrobetaine hydroxylase-like N-terminal" evidence="9">
    <location>
        <begin position="89"/>
        <end position="146"/>
    </location>
</feature>
<evidence type="ECO:0000259" key="8">
    <source>
        <dbReference type="Pfam" id="PF02668"/>
    </source>
</evidence>
<keyword evidence="6" id="KW-0408">Iron</keyword>
<keyword evidence="4" id="KW-0223">Dioxygenase</keyword>
<sequence length="496" mass="56025">MSLLQNVTFIARQYCGRRCSSIRSPLSAHRATLKPMPTTYQRRWITEVIGTPSISNEASSISLKDGNPATVKESSRDNTEVQKSIGSMDWSQYHPAILRDACRCARCVDPFSGQKNFQTTDIPENLEIASTEIMPDGSAIFRWSDDIAGWDESHATSLPADLIERLRHISKAQDYHSHAQPRAYWDADRIRKSLIYVNYGDYMNNEDALYLMLTAMNRQGLVILRGVPNLEGAVEKIAMRIGTIRDTFYGHTWDVKSKPEAKNVAYTSQFLGLHMDLLYMAKPPGVQFLHCLKNTCEGGTSLFTDSWKAAAQDLSAADRNLLSTFELPYHYENAGEHYYFRHPVVELGSSTGSLGPRDRKHVTIRHVNYSPPFQDIQHPITDDLSNNKKLFQQRMAALRNFAAALESENNLFEYKLQEGECVIFNNRRVLHGRRQFSTAGGERWLKGTYIDTDAIMSRCRVLEANPAVAKGKKHRTLVHEYGGNVFSSITADSSAD</sequence>
<name>A0A9P7YUU0_9HELO</name>
<evidence type="ECO:0000259" key="9">
    <source>
        <dbReference type="Pfam" id="PF06155"/>
    </source>
</evidence>
<dbReference type="Gene3D" id="3.60.130.10">
    <property type="entry name" value="Clavaminate synthase-like"/>
    <property type="match status" value="1"/>
</dbReference>
<evidence type="ECO:0000256" key="2">
    <source>
        <dbReference type="ARBA" id="ARBA00008654"/>
    </source>
</evidence>
<feature type="region of interest" description="Disordered" evidence="7">
    <location>
        <begin position="57"/>
        <end position="78"/>
    </location>
</feature>
<dbReference type="GO" id="GO:0045329">
    <property type="term" value="P:carnitine biosynthetic process"/>
    <property type="evidence" value="ECO:0007669"/>
    <property type="project" value="TreeGrafter"/>
</dbReference>
<dbReference type="InterPro" id="IPR042098">
    <property type="entry name" value="TauD-like_sf"/>
</dbReference>
<keyword evidence="11" id="KW-1185">Reference proteome</keyword>
<dbReference type="SUPFAM" id="SSF51197">
    <property type="entry name" value="Clavaminate synthase-like"/>
    <property type="match status" value="1"/>
</dbReference>
<gene>
    <name evidence="10" type="ORF">BJ878DRAFT_527904</name>
</gene>
<dbReference type="PANTHER" id="PTHR10696">
    <property type="entry name" value="GAMMA-BUTYROBETAINE HYDROXYLASE-RELATED"/>
    <property type="match status" value="1"/>
</dbReference>
<dbReference type="OrthoDB" id="406634at2759"/>
<dbReference type="EMBL" id="MU254563">
    <property type="protein sequence ID" value="KAG9240156.1"/>
    <property type="molecule type" value="Genomic_DNA"/>
</dbReference>
<dbReference type="Pfam" id="PF06155">
    <property type="entry name" value="GBBH-like_N"/>
    <property type="match status" value="1"/>
</dbReference>
<dbReference type="Gene3D" id="3.30.2020.30">
    <property type="match status" value="1"/>
</dbReference>
<dbReference type="GO" id="GO:0005739">
    <property type="term" value="C:mitochondrion"/>
    <property type="evidence" value="ECO:0007669"/>
    <property type="project" value="TreeGrafter"/>
</dbReference>
<dbReference type="InterPro" id="IPR050411">
    <property type="entry name" value="AlphaKG_dependent_hydroxylases"/>
</dbReference>
<evidence type="ECO:0000256" key="3">
    <source>
        <dbReference type="ARBA" id="ARBA00022723"/>
    </source>
</evidence>
<evidence type="ECO:0008006" key="12">
    <source>
        <dbReference type="Google" id="ProtNLM"/>
    </source>
</evidence>
<proteinExistence type="inferred from homology"/>
<dbReference type="Pfam" id="PF02668">
    <property type="entry name" value="TauD"/>
    <property type="match status" value="1"/>
</dbReference>
<dbReference type="CDD" id="cd00250">
    <property type="entry name" value="CAS_like"/>
    <property type="match status" value="1"/>
</dbReference>
<evidence type="ECO:0000256" key="1">
    <source>
        <dbReference type="ARBA" id="ARBA00001954"/>
    </source>
</evidence>
<evidence type="ECO:0000313" key="10">
    <source>
        <dbReference type="EMBL" id="KAG9240156.1"/>
    </source>
</evidence>
<comment type="similarity">
    <text evidence="2">Belongs to the gamma-BBH/TMLD family.</text>
</comment>
<dbReference type="InterPro" id="IPR038492">
    <property type="entry name" value="GBBH-like_N_sf"/>
</dbReference>
<dbReference type="InterPro" id="IPR003819">
    <property type="entry name" value="TauD/TfdA-like"/>
</dbReference>
<dbReference type="AlphaFoldDB" id="A0A9P7YUU0"/>
<dbReference type="GO" id="GO:0016706">
    <property type="term" value="F:2-oxoglutarate-dependent dioxygenase activity"/>
    <property type="evidence" value="ECO:0007669"/>
    <property type="project" value="UniProtKB-ARBA"/>
</dbReference>
<comment type="cofactor">
    <cofactor evidence="1">
        <name>Fe(2+)</name>
        <dbReference type="ChEBI" id="CHEBI:29033"/>
    </cofactor>
</comment>
<dbReference type="PANTHER" id="PTHR10696:SF25">
    <property type="entry name" value="OXIDOREDUCTASE AIM17-RELATED"/>
    <property type="match status" value="1"/>
</dbReference>